<dbReference type="Gene3D" id="3.40.50.1820">
    <property type="entry name" value="alpha/beta hydrolase"/>
    <property type="match status" value="1"/>
</dbReference>
<dbReference type="KEGG" id="slia:HA039_10000"/>
<gene>
    <name evidence="1" type="ORF">HA039_10000</name>
</gene>
<dbReference type="InterPro" id="IPR029058">
    <property type="entry name" value="AB_hydrolase_fold"/>
</dbReference>
<accession>A0A6G9GWM0</accession>
<keyword evidence="2" id="KW-1185">Reference proteome</keyword>
<dbReference type="Proteomes" id="UP000501179">
    <property type="component" value="Chromosome"/>
</dbReference>
<dbReference type="RefSeq" id="WP_167026882.1">
    <property type="nucleotide sequence ID" value="NZ_CP050177.1"/>
</dbReference>
<dbReference type="PANTHER" id="PTHR48098">
    <property type="entry name" value="ENTEROCHELIN ESTERASE-RELATED"/>
    <property type="match status" value="1"/>
</dbReference>
<reference evidence="1 2" key="1">
    <citation type="submission" date="2020-03" db="EMBL/GenBank/DDBJ databases">
        <title>A novel species.</title>
        <authorList>
            <person name="Gao J."/>
        </authorList>
    </citation>
    <scope>NUCLEOTIDE SEQUENCE [LARGE SCALE GENOMIC DNA]</scope>
    <source>
        <strain evidence="1 2">QMT-12</strain>
    </source>
</reference>
<dbReference type="InterPro" id="IPR000801">
    <property type="entry name" value="Esterase-like"/>
</dbReference>
<dbReference type="Pfam" id="PF00756">
    <property type="entry name" value="Esterase"/>
    <property type="match status" value="1"/>
</dbReference>
<dbReference type="EMBL" id="CP050177">
    <property type="protein sequence ID" value="QIQ02604.1"/>
    <property type="molecule type" value="Genomic_DNA"/>
</dbReference>
<proteinExistence type="predicted"/>
<dbReference type="InterPro" id="IPR050583">
    <property type="entry name" value="Mycobacterial_A85_antigen"/>
</dbReference>
<evidence type="ECO:0000313" key="2">
    <source>
        <dbReference type="Proteomes" id="UP000501179"/>
    </source>
</evidence>
<protein>
    <submittedName>
        <fullName evidence="1">Esterase family protein</fullName>
    </submittedName>
</protein>
<dbReference type="SUPFAM" id="SSF53474">
    <property type="entry name" value="alpha/beta-Hydrolases"/>
    <property type="match status" value="1"/>
</dbReference>
<evidence type="ECO:0000313" key="1">
    <source>
        <dbReference type="EMBL" id="QIQ02604.1"/>
    </source>
</evidence>
<dbReference type="PANTHER" id="PTHR48098:SF6">
    <property type="entry name" value="FERRI-BACILLIBACTIN ESTERASE BESA"/>
    <property type="match status" value="1"/>
</dbReference>
<sequence length="217" mass="23413">MSIAGELVTETLGYDAGRKVTAYVPPPEPEAVVFAGDGHLVPQWAAALEAAADVPPTMLVGAHRPADEDVRLREYSPDLDPERFARHEEFFVHDVRRWARSRFGLAPPAARTAVFGVSAGGELALAVGLRHPALHGAVLCASPGAGYRPSAPLLPPLPRAYFVAGTSEPFFRENARRWAAALRDAGGDVVMTERIGGHGDAFWQEELPLMVKWAFTP</sequence>
<dbReference type="AlphaFoldDB" id="A0A6G9GWM0"/>
<name>A0A6G9GWM0_9ACTN</name>
<organism evidence="1 2">
    <name type="scientific">Streptomyces liangshanensis</name>
    <dbReference type="NCBI Taxonomy" id="2717324"/>
    <lineage>
        <taxon>Bacteria</taxon>
        <taxon>Bacillati</taxon>
        <taxon>Actinomycetota</taxon>
        <taxon>Actinomycetes</taxon>
        <taxon>Kitasatosporales</taxon>
        <taxon>Streptomycetaceae</taxon>
        <taxon>Streptomyces</taxon>
    </lineage>
</organism>